<name>A0A0A9CJ22_ARUDO</name>
<proteinExistence type="predicted"/>
<reference evidence="1" key="1">
    <citation type="submission" date="2014-09" db="EMBL/GenBank/DDBJ databases">
        <authorList>
            <person name="Magalhaes I.L.F."/>
            <person name="Oliveira U."/>
            <person name="Santos F.R."/>
            <person name="Vidigal T.H.D.A."/>
            <person name="Brescovit A.D."/>
            <person name="Santos A.J."/>
        </authorList>
    </citation>
    <scope>NUCLEOTIDE SEQUENCE</scope>
    <source>
        <tissue evidence="1">Shoot tissue taken approximately 20 cm above the soil surface</tissue>
    </source>
</reference>
<evidence type="ECO:0000313" key="1">
    <source>
        <dbReference type="EMBL" id="JAD73395.1"/>
    </source>
</evidence>
<dbReference type="AlphaFoldDB" id="A0A0A9CJ22"/>
<protein>
    <submittedName>
        <fullName evidence="1">Uncharacterized protein</fullName>
    </submittedName>
</protein>
<sequence>MQTARERERAARRTDK</sequence>
<reference evidence="1" key="2">
    <citation type="journal article" date="2015" name="Data Brief">
        <title>Shoot transcriptome of the giant reed, Arundo donax.</title>
        <authorList>
            <person name="Barrero R.A."/>
            <person name="Guerrero F.D."/>
            <person name="Moolhuijzen P."/>
            <person name="Goolsby J.A."/>
            <person name="Tidwell J."/>
            <person name="Bellgard S.E."/>
            <person name="Bellgard M.I."/>
        </authorList>
    </citation>
    <scope>NUCLEOTIDE SEQUENCE</scope>
    <source>
        <tissue evidence="1">Shoot tissue taken approximately 20 cm above the soil surface</tissue>
    </source>
</reference>
<dbReference type="EMBL" id="GBRH01224500">
    <property type="protein sequence ID" value="JAD73395.1"/>
    <property type="molecule type" value="Transcribed_RNA"/>
</dbReference>
<accession>A0A0A9CJ22</accession>
<organism evidence="1">
    <name type="scientific">Arundo donax</name>
    <name type="common">Giant reed</name>
    <name type="synonym">Donax arundinaceus</name>
    <dbReference type="NCBI Taxonomy" id="35708"/>
    <lineage>
        <taxon>Eukaryota</taxon>
        <taxon>Viridiplantae</taxon>
        <taxon>Streptophyta</taxon>
        <taxon>Embryophyta</taxon>
        <taxon>Tracheophyta</taxon>
        <taxon>Spermatophyta</taxon>
        <taxon>Magnoliopsida</taxon>
        <taxon>Liliopsida</taxon>
        <taxon>Poales</taxon>
        <taxon>Poaceae</taxon>
        <taxon>PACMAD clade</taxon>
        <taxon>Arundinoideae</taxon>
        <taxon>Arundineae</taxon>
        <taxon>Arundo</taxon>
    </lineage>
</organism>